<keyword evidence="1" id="KW-0472">Membrane</keyword>
<evidence type="ECO:0000313" key="2">
    <source>
        <dbReference type="EMBL" id="KAJ7220830.1"/>
    </source>
</evidence>
<feature type="transmembrane region" description="Helical" evidence="1">
    <location>
        <begin position="51"/>
        <end position="70"/>
    </location>
</feature>
<keyword evidence="3" id="KW-1185">Reference proteome</keyword>
<dbReference type="AlphaFoldDB" id="A0AAD6YKL1"/>
<keyword evidence="1" id="KW-1133">Transmembrane helix</keyword>
<organism evidence="2 3">
    <name type="scientific">Mycena pura</name>
    <dbReference type="NCBI Taxonomy" id="153505"/>
    <lineage>
        <taxon>Eukaryota</taxon>
        <taxon>Fungi</taxon>
        <taxon>Dikarya</taxon>
        <taxon>Basidiomycota</taxon>
        <taxon>Agaricomycotina</taxon>
        <taxon>Agaricomycetes</taxon>
        <taxon>Agaricomycetidae</taxon>
        <taxon>Agaricales</taxon>
        <taxon>Marasmiineae</taxon>
        <taxon>Mycenaceae</taxon>
        <taxon>Mycena</taxon>
    </lineage>
</organism>
<dbReference type="EMBL" id="JARJCW010000009">
    <property type="protein sequence ID" value="KAJ7220830.1"/>
    <property type="molecule type" value="Genomic_DNA"/>
</dbReference>
<dbReference type="Proteomes" id="UP001219525">
    <property type="component" value="Unassembled WGS sequence"/>
</dbReference>
<protein>
    <submittedName>
        <fullName evidence="2">Uncharacterized protein</fullName>
    </submittedName>
</protein>
<evidence type="ECO:0000313" key="3">
    <source>
        <dbReference type="Proteomes" id="UP001219525"/>
    </source>
</evidence>
<accession>A0AAD6YKL1</accession>
<gene>
    <name evidence="2" type="ORF">GGX14DRAFT_676169</name>
</gene>
<name>A0AAD6YKL1_9AGAR</name>
<reference evidence="2" key="1">
    <citation type="submission" date="2023-03" db="EMBL/GenBank/DDBJ databases">
        <title>Massive genome expansion in bonnet fungi (Mycena s.s.) driven by repeated elements and novel gene families across ecological guilds.</title>
        <authorList>
            <consortium name="Lawrence Berkeley National Laboratory"/>
            <person name="Harder C.B."/>
            <person name="Miyauchi S."/>
            <person name="Viragh M."/>
            <person name="Kuo A."/>
            <person name="Thoen E."/>
            <person name="Andreopoulos B."/>
            <person name="Lu D."/>
            <person name="Skrede I."/>
            <person name="Drula E."/>
            <person name="Henrissat B."/>
            <person name="Morin E."/>
            <person name="Kohler A."/>
            <person name="Barry K."/>
            <person name="LaButti K."/>
            <person name="Morin E."/>
            <person name="Salamov A."/>
            <person name="Lipzen A."/>
            <person name="Mereny Z."/>
            <person name="Hegedus B."/>
            <person name="Baldrian P."/>
            <person name="Stursova M."/>
            <person name="Weitz H."/>
            <person name="Taylor A."/>
            <person name="Grigoriev I.V."/>
            <person name="Nagy L.G."/>
            <person name="Martin F."/>
            <person name="Kauserud H."/>
        </authorList>
    </citation>
    <scope>NUCLEOTIDE SEQUENCE</scope>
    <source>
        <strain evidence="2">9144</strain>
    </source>
</reference>
<comment type="caution">
    <text evidence="2">The sequence shown here is derived from an EMBL/GenBank/DDBJ whole genome shotgun (WGS) entry which is preliminary data.</text>
</comment>
<keyword evidence="1" id="KW-0812">Transmembrane</keyword>
<sequence>MPSRRRIKPLMRTQVQTYLEIKVECYQGAISLVKIWGFHRYHNGFAKFSTSFVSIFEGLGLVGPEIILMIRAYAQYGRPKKLLAFFLSLWFIMTGVALWIISQWVKSVNSFSKLAEASVPSLTSCNVESSAAKSTATIAGYAGLLGMETSLHICKIPA</sequence>
<proteinExistence type="predicted"/>
<feature type="transmembrane region" description="Helical" evidence="1">
    <location>
        <begin position="82"/>
        <end position="101"/>
    </location>
</feature>
<evidence type="ECO:0000256" key="1">
    <source>
        <dbReference type="SAM" id="Phobius"/>
    </source>
</evidence>